<gene>
    <name evidence="1" type="ORF">Tco_1002352</name>
</gene>
<dbReference type="EMBL" id="BQNB010017052">
    <property type="protein sequence ID" value="GJT58819.1"/>
    <property type="molecule type" value="Genomic_DNA"/>
</dbReference>
<comment type="caution">
    <text evidence="1">The sequence shown here is derived from an EMBL/GenBank/DDBJ whole genome shotgun (WGS) entry which is preliminary data.</text>
</comment>
<accession>A0ABQ5F747</accession>
<evidence type="ECO:0000313" key="1">
    <source>
        <dbReference type="EMBL" id="GJT58819.1"/>
    </source>
</evidence>
<keyword evidence="2" id="KW-1185">Reference proteome</keyword>
<reference evidence="1" key="2">
    <citation type="submission" date="2022-01" db="EMBL/GenBank/DDBJ databases">
        <authorList>
            <person name="Yamashiro T."/>
            <person name="Shiraishi A."/>
            <person name="Satake H."/>
            <person name="Nakayama K."/>
        </authorList>
    </citation>
    <scope>NUCLEOTIDE SEQUENCE</scope>
</reference>
<organism evidence="1 2">
    <name type="scientific">Tanacetum coccineum</name>
    <dbReference type="NCBI Taxonomy" id="301880"/>
    <lineage>
        <taxon>Eukaryota</taxon>
        <taxon>Viridiplantae</taxon>
        <taxon>Streptophyta</taxon>
        <taxon>Embryophyta</taxon>
        <taxon>Tracheophyta</taxon>
        <taxon>Spermatophyta</taxon>
        <taxon>Magnoliopsida</taxon>
        <taxon>eudicotyledons</taxon>
        <taxon>Gunneridae</taxon>
        <taxon>Pentapetalae</taxon>
        <taxon>asterids</taxon>
        <taxon>campanulids</taxon>
        <taxon>Asterales</taxon>
        <taxon>Asteraceae</taxon>
        <taxon>Asteroideae</taxon>
        <taxon>Anthemideae</taxon>
        <taxon>Anthemidinae</taxon>
        <taxon>Tanacetum</taxon>
    </lineage>
</organism>
<dbReference type="Proteomes" id="UP001151760">
    <property type="component" value="Unassembled WGS sequence"/>
</dbReference>
<name>A0ABQ5F747_9ASTR</name>
<sequence length="254" mass="28332">MPLGYRAAMDRWRTASPSTCHPLLLSEIPSLSSPPSLLTSSSSPPLSLLPSLSHKRSRSPSPSLPLLVLPSPLPIAVPPPKHIESVRDDIEASVWDLERHLRNNVNYEPRDEFCGNRADCSPAMANVIETIAIYKAKTRVARDLMNRVEWQKDKVAENTSNKRKWEGDHGGSSIQQQNKEHKLIIAHIAEPSNKKGYAGNLPLCNKRKFHHTGPCAAKCGNCLLWIRRIESCSFVVFSEVQAQINRIFLDGYGV</sequence>
<evidence type="ECO:0008006" key="3">
    <source>
        <dbReference type="Google" id="ProtNLM"/>
    </source>
</evidence>
<protein>
    <recommendedName>
        <fullName evidence="3">Syntaxin 6 N-terminal domain-containing protein</fullName>
    </recommendedName>
</protein>
<evidence type="ECO:0000313" key="2">
    <source>
        <dbReference type="Proteomes" id="UP001151760"/>
    </source>
</evidence>
<proteinExistence type="predicted"/>
<reference evidence="1" key="1">
    <citation type="journal article" date="2022" name="Int. J. Mol. Sci.">
        <title>Draft Genome of Tanacetum Coccineum: Genomic Comparison of Closely Related Tanacetum-Family Plants.</title>
        <authorList>
            <person name="Yamashiro T."/>
            <person name="Shiraishi A."/>
            <person name="Nakayama K."/>
            <person name="Satake H."/>
        </authorList>
    </citation>
    <scope>NUCLEOTIDE SEQUENCE</scope>
</reference>